<dbReference type="AlphaFoldDB" id="A0A0N4ZI76"/>
<evidence type="ECO:0000256" key="2">
    <source>
        <dbReference type="ARBA" id="ARBA00023274"/>
    </source>
</evidence>
<dbReference type="GO" id="GO:0070181">
    <property type="term" value="F:small ribosomal subunit rRNA binding"/>
    <property type="evidence" value="ECO:0007669"/>
    <property type="project" value="TreeGrafter"/>
</dbReference>
<dbReference type="GO" id="GO:0032543">
    <property type="term" value="P:mitochondrial translation"/>
    <property type="evidence" value="ECO:0007669"/>
    <property type="project" value="TreeGrafter"/>
</dbReference>
<name>A0A0N4ZI76_PARTI</name>
<dbReference type="SUPFAM" id="SSF46911">
    <property type="entry name" value="Ribosomal protein S18"/>
    <property type="match status" value="1"/>
</dbReference>
<sequence>MLTLVGGNLSRCLINNNIKKLSTTSYNLLRKVQERIDGDTTVVEMVNVEQHDKRPKIPLNNDVCSLCTCNVPVKISYKDVLILEQFMREDGTVLPRQMTGLCKRQQLRVERCVMEAHWSGLFPDKTIPEFDRAGYKRFNRYWDDDMDMYKLSEKKEKGTWYYIKRYNSKASC</sequence>
<dbReference type="PANTHER" id="PTHR13479">
    <property type="entry name" value="30S RIBOSOMAL PROTEIN S18"/>
    <property type="match status" value="1"/>
</dbReference>
<evidence type="ECO:0000256" key="1">
    <source>
        <dbReference type="ARBA" id="ARBA00022980"/>
    </source>
</evidence>
<organism evidence="3 4">
    <name type="scientific">Parastrongyloides trichosuri</name>
    <name type="common">Possum-specific nematode worm</name>
    <dbReference type="NCBI Taxonomy" id="131310"/>
    <lineage>
        <taxon>Eukaryota</taxon>
        <taxon>Metazoa</taxon>
        <taxon>Ecdysozoa</taxon>
        <taxon>Nematoda</taxon>
        <taxon>Chromadorea</taxon>
        <taxon>Rhabditida</taxon>
        <taxon>Tylenchina</taxon>
        <taxon>Panagrolaimomorpha</taxon>
        <taxon>Strongyloidoidea</taxon>
        <taxon>Strongyloididae</taxon>
        <taxon>Parastrongyloides</taxon>
    </lineage>
</organism>
<keyword evidence="1" id="KW-0689">Ribosomal protein</keyword>
<proteinExistence type="predicted"/>
<keyword evidence="2" id="KW-0687">Ribonucleoprotein</keyword>
<protein>
    <submittedName>
        <fullName evidence="4">28S ribosomal protein S18a, mitochondrial</fullName>
    </submittedName>
</protein>
<evidence type="ECO:0000313" key="4">
    <source>
        <dbReference type="WBParaSite" id="PTRK_0000763100.1"/>
    </source>
</evidence>
<dbReference type="Pfam" id="PF01084">
    <property type="entry name" value="Ribosomal_S18"/>
    <property type="match status" value="1"/>
</dbReference>
<reference evidence="4" key="1">
    <citation type="submission" date="2017-02" db="UniProtKB">
        <authorList>
            <consortium name="WormBaseParasite"/>
        </authorList>
    </citation>
    <scope>IDENTIFICATION</scope>
</reference>
<dbReference type="Gene3D" id="4.10.640.10">
    <property type="entry name" value="Ribosomal protein S18"/>
    <property type="match status" value="1"/>
</dbReference>
<accession>A0A0N4ZI76</accession>
<dbReference type="PANTHER" id="PTHR13479:SF66">
    <property type="entry name" value="LARGE RIBOSOMAL SUBUNIT PROTEIN ML66"/>
    <property type="match status" value="1"/>
</dbReference>
<dbReference type="STRING" id="131310.A0A0N4ZI76"/>
<dbReference type="InterPro" id="IPR036870">
    <property type="entry name" value="Ribosomal_bS18_sf"/>
</dbReference>
<dbReference type="GO" id="GO:0003735">
    <property type="term" value="F:structural constituent of ribosome"/>
    <property type="evidence" value="ECO:0007669"/>
    <property type="project" value="InterPro"/>
</dbReference>
<keyword evidence="3" id="KW-1185">Reference proteome</keyword>
<evidence type="ECO:0000313" key="3">
    <source>
        <dbReference type="Proteomes" id="UP000038045"/>
    </source>
</evidence>
<dbReference type="WBParaSite" id="PTRK_0000763100.1">
    <property type="protein sequence ID" value="PTRK_0000763100.1"/>
    <property type="gene ID" value="PTRK_0000763100"/>
</dbReference>
<dbReference type="GO" id="GO:0005763">
    <property type="term" value="C:mitochondrial small ribosomal subunit"/>
    <property type="evidence" value="ECO:0007669"/>
    <property type="project" value="TreeGrafter"/>
</dbReference>
<dbReference type="InterPro" id="IPR001648">
    <property type="entry name" value="Ribosomal_bS18"/>
</dbReference>
<dbReference type="Proteomes" id="UP000038045">
    <property type="component" value="Unplaced"/>
</dbReference>